<dbReference type="Pfam" id="PF00668">
    <property type="entry name" value="Condensation"/>
    <property type="match status" value="1"/>
</dbReference>
<dbReference type="Gene3D" id="3.30.559.30">
    <property type="entry name" value="Nonribosomal peptide synthetase, condensation domain"/>
    <property type="match status" value="1"/>
</dbReference>
<dbReference type="EMBL" id="DVGK01000149">
    <property type="protein sequence ID" value="HIR14796.1"/>
    <property type="molecule type" value="Genomic_DNA"/>
</dbReference>
<evidence type="ECO:0000313" key="3">
    <source>
        <dbReference type="Proteomes" id="UP000886757"/>
    </source>
</evidence>
<dbReference type="InterPro" id="IPR023213">
    <property type="entry name" value="CAT-like_dom_sf"/>
</dbReference>
<evidence type="ECO:0000259" key="1">
    <source>
        <dbReference type="Pfam" id="PF00668"/>
    </source>
</evidence>
<dbReference type="PANTHER" id="PTHR45527:SF1">
    <property type="entry name" value="FATTY ACID SYNTHASE"/>
    <property type="match status" value="1"/>
</dbReference>
<reference evidence="2" key="2">
    <citation type="journal article" date="2021" name="PeerJ">
        <title>Extensive microbial diversity within the chicken gut microbiome revealed by metagenomics and culture.</title>
        <authorList>
            <person name="Gilroy R."/>
            <person name="Ravi A."/>
            <person name="Getino M."/>
            <person name="Pursley I."/>
            <person name="Horton D.L."/>
            <person name="Alikhan N.F."/>
            <person name="Baker D."/>
            <person name="Gharbi K."/>
            <person name="Hall N."/>
            <person name="Watson M."/>
            <person name="Adriaenssens E.M."/>
            <person name="Foster-Nyarko E."/>
            <person name="Jarju S."/>
            <person name="Secka A."/>
            <person name="Antonio M."/>
            <person name="Oren A."/>
            <person name="Chaudhuri R.R."/>
            <person name="La Ragione R."/>
            <person name="Hildebrand F."/>
            <person name="Pallen M.J."/>
        </authorList>
    </citation>
    <scope>NUCLEOTIDE SEQUENCE</scope>
    <source>
        <strain evidence="2">ChiSjej4B22-8148</strain>
    </source>
</reference>
<dbReference type="Proteomes" id="UP000886757">
    <property type="component" value="Unassembled WGS sequence"/>
</dbReference>
<dbReference type="GO" id="GO:0044550">
    <property type="term" value="P:secondary metabolite biosynthetic process"/>
    <property type="evidence" value="ECO:0007669"/>
    <property type="project" value="TreeGrafter"/>
</dbReference>
<organism evidence="2 3">
    <name type="scientific">Candidatus Choladousia intestinavium</name>
    <dbReference type="NCBI Taxonomy" id="2840727"/>
    <lineage>
        <taxon>Bacteria</taxon>
        <taxon>Bacillati</taxon>
        <taxon>Bacillota</taxon>
        <taxon>Clostridia</taxon>
        <taxon>Lachnospirales</taxon>
        <taxon>Lachnospiraceae</taxon>
        <taxon>Lachnospiraceae incertae sedis</taxon>
        <taxon>Candidatus Choladousia</taxon>
    </lineage>
</organism>
<dbReference type="GO" id="GO:0008610">
    <property type="term" value="P:lipid biosynthetic process"/>
    <property type="evidence" value="ECO:0007669"/>
    <property type="project" value="UniProtKB-ARBA"/>
</dbReference>
<feature type="domain" description="Condensation" evidence="1">
    <location>
        <begin position="10"/>
        <end position="462"/>
    </location>
</feature>
<accession>A0A9D1AES2</accession>
<gene>
    <name evidence="2" type="ORF">IAB31_12855</name>
</gene>
<dbReference type="Gene3D" id="3.30.559.10">
    <property type="entry name" value="Chloramphenicol acetyltransferase-like domain"/>
    <property type="match status" value="1"/>
</dbReference>
<dbReference type="GO" id="GO:0031177">
    <property type="term" value="F:phosphopantetheine binding"/>
    <property type="evidence" value="ECO:0007669"/>
    <property type="project" value="TreeGrafter"/>
</dbReference>
<dbReference type="InterPro" id="IPR001242">
    <property type="entry name" value="Condensation_dom"/>
</dbReference>
<dbReference type="PANTHER" id="PTHR45527">
    <property type="entry name" value="NONRIBOSOMAL PEPTIDE SYNTHETASE"/>
    <property type="match status" value="1"/>
</dbReference>
<protein>
    <submittedName>
        <fullName evidence="2">Peptide synthetase</fullName>
    </submittedName>
</protein>
<dbReference type="GO" id="GO:0005737">
    <property type="term" value="C:cytoplasm"/>
    <property type="evidence" value="ECO:0007669"/>
    <property type="project" value="TreeGrafter"/>
</dbReference>
<proteinExistence type="predicted"/>
<sequence length="466" mass="54391">MKEKNGKQLFPLTEAQKLHFFSQMACPKKQLMNIGTSVTIQQSLDFGALREAIYQAYARCESMRLRFTKDEEGNVWQYVADREERPIEFFDFNCWREEDAVAKMREWTSTPFQEFDSPLNRVVMIITPDGFQGIYLLVHHMTMDAQSLICFLKDVIEIYCNMKYEGIPYPKELSSYIEQLKKDLEYEAGSKAQQRDREFFHKLIASKEPIFNGLHGRDLLEAARKETGNPNLRTAVNTNGNVDASIQVFSLEADPSRRLLEFCEQNHVSMVALLMMGMRTYFQKFNDYDDVSIVTTVARRATLKEKHCGGTRIHCFPFMTTVKKSNTFMEGLKIIRDGQNQFFRHANFSPSEYFYYRGQYYKNLPGHTYEPLSLTYQPATLASNGLDRLNGIQYRTAWYSNGVAAQALYLTVMHRPGDNGINFNFEYQTDVVSYEDLEKFYYYLCRIIFRGIEDPNRTVEEIINWA</sequence>
<dbReference type="GO" id="GO:0003824">
    <property type="term" value="F:catalytic activity"/>
    <property type="evidence" value="ECO:0007669"/>
    <property type="project" value="InterPro"/>
</dbReference>
<dbReference type="AlphaFoldDB" id="A0A9D1AES2"/>
<comment type="caution">
    <text evidence="2">The sequence shown here is derived from an EMBL/GenBank/DDBJ whole genome shotgun (WGS) entry which is preliminary data.</text>
</comment>
<dbReference type="SUPFAM" id="SSF52777">
    <property type="entry name" value="CoA-dependent acyltransferases"/>
    <property type="match status" value="2"/>
</dbReference>
<name>A0A9D1AES2_9FIRM</name>
<dbReference type="GO" id="GO:0043041">
    <property type="term" value="P:amino acid activation for nonribosomal peptide biosynthetic process"/>
    <property type="evidence" value="ECO:0007669"/>
    <property type="project" value="TreeGrafter"/>
</dbReference>
<reference evidence="2" key="1">
    <citation type="submission" date="2020-10" db="EMBL/GenBank/DDBJ databases">
        <authorList>
            <person name="Gilroy R."/>
        </authorList>
    </citation>
    <scope>NUCLEOTIDE SEQUENCE</scope>
    <source>
        <strain evidence="2">ChiSjej4B22-8148</strain>
    </source>
</reference>
<evidence type="ECO:0000313" key="2">
    <source>
        <dbReference type="EMBL" id="HIR14796.1"/>
    </source>
</evidence>